<keyword evidence="1" id="KW-0812">Transmembrane</keyword>
<evidence type="ECO:0000313" key="2">
    <source>
        <dbReference type="EMBL" id="KAL0391419.1"/>
    </source>
</evidence>
<dbReference type="EMBL" id="JACGWN010000020">
    <property type="protein sequence ID" value="KAL0391419.1"/>
    <property type="molecule type" value="Genomic_DNA"/>
</dbReference>
<keyword evidence="1" id="KW-1133">Transmembrane helix</keyword>
<protein>
    <recommendedName>
        <fullName evidence="3">Secreted protein</fullName>
    </recommendedName>
</protein>
<organism evidence="2">
    <name type="scientific">Sesamum latifolium</name>
    <dbReference type="NCBI Taxonomy" id="2727402"/>
    <lineage>
        <taxon>Eukaryota</taxon>
        <taxon>Viridiplantae</taxon>
        <taxon>Streptophyta</taxon>
        <taxon>Embryophyta</taxon>
        <taxon>Tracheophyta</taxon>
        <taxon>Spermatophyta</taxon>
        <taxon>Magnoliopsida</taxon>
        <taxon>eudicotyledons</taxon>
        <taxon>Gunneridae</taxon>
        <taxon>Pentapetalae</taxon>
        <taxon>asterids</taxon>
        <taxon>lamiids</taxon>
        <taxon>Lamiales</taxon>
        <taxon>Pedaliaceae</taxon>
        <taxon>Sesamum</taxon>
    </lineage>
</organism>
<name>A0AAW2SG58_9LAMI</name>
<dbReference type="AlphaFoldDB" id="A0AAW2SG58"/>
<evidence type="ECO:0000256" key="1">
    <source>
        <dbReference type="SAM" id="Phobius"/>
    </source>
</evidence>
<sequence length="133" mass="14787">MNRNNRAGRNRSTFMLVEMVTLTMLSTSSVLFCLFALSCMCREHRSGNGNEEGKTVIQSVDCCFSVLSLVHIQAFVSHVRASRIRTSFYIASAPIQFKLGEGPVQGPSLHSLLVFAESADQRSEYLPALRWIG</sequence>
<comment type="caution">
    <text evidence="2">The sequence shown here is derived from an EMBL/GenBank/DDBJ whole genome shotgun (WGS) entry which is preliminary data.</text>
</comment>
<feature type="transmembrane region" description="Helical" evidence="1">
    <location>
        <begin position="12"/>
        <end position="37"/>
    </location>
</feature>
<keyword evidence="1" id="KW-0472">Membrane</keyword>
<proteinExistence type="predicted"/>
<gene>
    <name evidence="2" type="ORF">Slati_4566100</name>
</gene>
<reference evidence="2" key="1">
    <citation type="submission" date="2020-06" db="EMBL/GenBank/DDBJ databases">
        <authorList>
            <person name="Li T."/>
            <person name="Hu X."/>
            <person name="Zhang T."/>
            <person name="Song X."/>
            <person name="Zhang H."/>
            <person name="Dai N."/>
            <person name="Sheng W."/>
            <person name="Hou X."/>
            <person name="Wei L."/>
        </authorList>
    </citation>
    <scope>NUCLEOTIDE SEQUENCE</scope>
    <source>
        <strain evidence="2">KEN1</strain>
        <tissue evidence="2">Leaf</tissue>
    </source>
</reference>
<evidence type="ECO:0008006" key="3">
    <source>
        <dbReference type="Google" id="ProtNLM"/>
    </source>
</evidence>
<reference evidence="2" key="2">
    <citation type="journal article" date="2024" name="Plant">
        <title>Genomic evolution and insights into agronomic trait innovations of Sesamum species.</title>
        <authorList>
            <person name="Miao H."/>
            <person name="Wang L."/>
            <person name="Qu L."/>
            <person name="Liu H."/>
            <person name="Sun Y."/>
            <person name="Le M."/>
            <person name="Wang Q."/>
            <person name="Wei S."/>
            <person name="Zheng Y."/>
            <person name="Lin W."/>
            <person name="Duan Y."/>
            <person name="Cao H."/>
            <person name="Xiong S."/>
            <person name="Wang X."/>
            <person name="Wei L."/>
            <person name="Li C."/>
            <person name="Ma Q."/>
            <person name="Ju M."/>
            <person name="Zhao R."/>
            <person name="Li G."/>
            <person name="Mu C."/>
            <person name="Tian Q."/>
            <person name="Mei H."/>
            <person name="Zhang T."/>
            <person name="Gao T."/>
            <person name="Zhang H."/>
        </authorList>
    </citation>
    <scope>NUCLEOTIDE SEQUENCE</scope>
    <source>
        <strain evidence="2">KEN1</strain>
    </source>
</reference>
<accession>A0AAW2SG58</accession>